<dbReference type="Gene3D" id="3.80.10.10">
    <property type="entry name" value="Ribonuclease Inhibitor"/>
    <property type="match status" value="2"/>
</dbReference>
<dbReference type="Proteomes" id="UP000822688">
    <property type="component" value="Chromosome 11"/>
</dbReference>
<feature type="chain" id="PRO_5035827061" description="Leucine-rich repeat-containing N-terminal plant-type domain-containing protein" evidence="4">
    <location>
        <begin position="21"/>
        <end position="273"/>
    </location>
</feature>
<dbReference type="PANTHER" id="PTHR48059:SF30">
    <property type="entry name" value="OS06G0587000 PROTEIN"/>
    <property type="match status" value="1"/>
</dbReference>
<evidence type="ECO:0000256" key="2">
    <source>
        <dbReference type="ARBA" id="ARBA00022614"/>
    </source>
</evidence>
<sequence length="273" mass="28493">MGKLMLLPLLLALTLCVASACTPADQKALLAFKAQFNDPSGVFASWSPQDPIYPDCCGWKGVRCEFVAPGRVTSVSLQGGEGVATVKKGVTGAGNSLGDLTGLKFLVLTQIRFSFKHPVPPTLAKLKSLETLGLSGTQFTGTTLPSFLSTLTKLNDVTIEGNYFPDGIPASFGNMKALGLLSLPSNGMKTIGKSASSLTKLKNLNYFSVASNAITGRIPAWVGLLTPVKTTKDVYLQENKLTGPIPKSLSGLAVNSFRPGNPGLCGAPLAACS</sequence>
<dbReference type="InterPro" id="IPR032675">
    <property type="entry name" value="LRR_dom_sf"/>
</dbReference>
<evidence type="ECO:0000313" key="7">
    <source>
        <dbReference type="Proteomes" id="UP000822688"/>
    </source>
</evidence>
<evidence type="ECO:0000256" key="3">
    <source>
        <dbReference type="ARBA" id="ARBA00022737"/>
    </source>
</evidence>
<keyword evidence="4" id="KW-0732">Signal</keyword>
<evidence type="ECO:0000256" key="4">
    <source>
        <dbReference type="SAM" id="SignalP"/>
    </source>
</evidence>
<comment type="subcellular location">
    <subcellularLocation>
        <location evidence="1">Cell envelope</location>
    </subcellularLocation>
</comment>
<accession>A0A8T0GCB0</accession>
<comment type="caution">
    <text evidence="6">The sequence shown here is derived from an EMBL/GenBank/DDBJ whole genome shotgun (WGS) entry which is preliminary data.</text>
</comment>
<reference evidence="6 7" key="1">
    <citation type="submission" date="2020-06" db="EMBL/GenBank/DDBJ databases">
        <title>WGS assembly of Ceratodon purpureus strain R40.</title>
        <authorList>
            <person name="Carey S.B."/>
            <person name="Jenkins J."/>
            <person name="Shu S."/>
            <person name="Lovell J.T."/>
            <person name="Sreedasyam A."/>
            <person name="Maumus F."/>
            <person name="Tiley G.P."/>
            <person name="Fernandez-Pozo N."/>
            <person name="Barry K."/>
            <person name="Chen C."/>
            <person name="Wang M."/>
            <person name="Lipzen A."/>
            <person name="Daum C."/>
            <person name="Saski C.A."/>
            <person name="Payton A.C."/>
            <person name="Mcbreen J.C."/>
            <person name="Conrad R.E."/>
            <person name="Kollar L.M."/>
            <person name="Olsson S."/>
            <person name="Huttunen S."/>
            <person name="Landis J.B."/>
            <person name="Wickett N.J."/>
            <person name="Johnson M.G."/>
            <person name="Rensing S.A."/>
            <person name="Grimwood J."/>
            <person name="Schmutz J."/>
            <person name="Mcdaniel S.F."/>
        </authorList>
    </citation>
    <scope>NUCLEOTIDE SEQUENCE [LARGE SCALE GENOMIC DNA]</scope>
    <source>
        <strain evidence="6 7">R40</strain>
    </source>
</reference>
<dbReference type="OrthoDB" id="676979at2759"/>
<dbReference type="Pfam" id="PF08263">
    <property type="entry name" value="LRRNT_2"/>
    <property type="match status" value="1"/>
</dbReference>
<dbReference type="SUPFAM" id="SSF52058">
    <property type="entry name" value="L domain-like"/>
    <property type="match status" value="1"/>
</dbReference>
<keyword evidence="3" id="KW-0677">Repeat</keyword>
<evidence type="ECO:0000259" key="5">
    <source>
        <dbReference type="Pfam" id="PF08263"/>
    </source>
</evidence>
<protein>
    <recommendedName>
        <fullName evidence="5">Leucine-rich repeat-containing N-terminal plant-type domain-containing protein</fullName>
    </recommendedName>
</protein>
<dbReference type="InterPro" id="IPR013210">
    <property type="entry name" value="LRR_N_plant-typ"/>
</dbReference>
<dbReference type="InterPro" id="IPR051848">
    <property type="entry name" value="PGIP"/>
</dbReference>
<gene>
    <name evidence="6" type="ORF">KC19_11G083200</name>
</gene>
<proteinExistence type="predicted"/>
<keyword evidence="2" id="KW-0433">Leucine-rich repeat</keyword>
<feature type="domain" description="Leucine-rich repeat-containing N-terminal plant-type" evidence="5">
    <location>
        <begin position="24"/>
        <end position="64"/>
    </location>
</feature>
<organism evidence="6 7">
    <name type="scientific">Ceratodon purpureus</name>
    <name type="common">Fire moss</name>
    <name type="synonym">Dicranum purpureum</name>
    <dbReference type="NCBI Taxonomy" id="3225"/>
    <lineage>
        <taxon>Eukaryota</taxon>
        <taxon>Viridiplantae</taxon>
        <taxon>Streptophyta</taxon>
        <taxon>Embryophyta</taxon>
        <taxon>Bryophyta</taxon>
        <taxon>Bryophytina</taxon>
        <taxon>Bryopsida</taxon>
        <taxon>Dicranidae</taxon>
        <taxon>Pseudoditrichales</taxon>
        <taxon>Ditrichaceae</taxon>
        <taxon>Ceratodon</taxon>
    </lineage>
</organism>
<dbReference type="PROSITE" id="PS51257">
    <property type="entry name" value="PROKAR_LIPOPROTEIN"/>
    <property type="match status" value="1"/>
</dbReference>
<dbReference type="PANTHER" id="PTHR48059">
    <property type="entry name" value="POLYGALACTURONASE INHIBITOR 1"/>
    <property type="match status" value="1"/>
</dbReference>
<feature type="signal peptide" evidence="4">
    <location>
        <begin position="1"/>
        <end position="20"/>
    </location>
</feature>
<name>A0A8T0GCB0_CERPU</name>
<dbReference type="EMBL" id="CM026432">
    <property type="protein sequence ID" value="KAG0556841.1"/>
    <property type="molecule type" value="Genomic_DNA"/>
</dbReference>
<dbReference type="AlphaFoldDB" id="A0A8T0GCB0"/>
<keyword evidence="7" id="KW-1185">Reference proteome</keyword>
<evidence type="ECO:0000256" key="1">
    <source>
        <dbReference type="ARBA" id="ARBA00004196"/>
    </source>
</evidence>
<evidence type="ECO:0000313" key="6">
    <source>
        <dbReference type="EMBL" id="KAG0556841.1"/>
    </source>
</evidence>